<dbReference type="InterPro" id="IPR011598">
    <property type="entry name" value="bHLH_dom"/>
</dbReference>
<evidence type="ECO:0000313" key="12">
    <source>
        <dbReference type="Proteomes" id="UP000606786"/>
    </source>
</evidence>
<feature type="compositionally biased region" description="Polar residues" evidence="8">
    <location>
        <begin position="455"/>
        <end position="485"/>
    </location>
</feature>
<dbReference type="SUPFAM" id="SSF55785">
    <property type="entry name" value="PYP-like sensor domain (PAS domain)"/>
    <property type="match status" value="2"/>
</dbReference>
<keyword evidence="4" id="KW-0238">DNA-binding</keyword>
<dbReference type="OrthoDB" id="411251at2759"/>
<dbReference type="CDD" id="cd00130">
    <property type="entry name" value="PAS"/>
    <property type="match status" value="2"/>
</dbReference>
<keyword evidence="7" id="KW-0539">Nucleus</keyword>
<accession>A0A811UVV3</accession>
<dbReference type="Gene3D" id="3.30.450.20">
    <property type="entry name" value="PAS domain"/>
    <property type="match status" value="2"/>
</dbReference>
<evidence type="ECO:0000256" key="3">
    <source>
        <dbReference type="ARBA" id="ARBA00023108"/>
    </source>
</evidence>
<dbReference type="GO" id="GO:0045944">
    <property type="term" value="P:positive regulation of transcription by RNA polymerase II"/>
    <property type="evidence" value="ECO:0007669"/>
    <property type="project" value="UniProtKB-ARBA"/>
</dbReference>
<feature type="domain" description="PAS" evidence="9">
    <location>
        <begin position="288"/>
        <end position="335"/>
    </location>
</feature>
<feature type="region of interest" description="Disordered" evidence="8">
    <location>
        <begin position="393"/>
        <end position="413"/>
    </location>
</feature>
<proteinExistence type="predicted"/>
<keyword evidence="6" id="KW-0804">Transcription</keyword>
<evidence type="ECO:0000256" key="1">
    <source>
        <dbReference type="ARBA" id="ARBA00022737"/>
    </source>
</evidence>
<dbReference type="GO" id="GO:0000981">
    <property type="term" value="F:DNA-binding transcription factor activity, RNA polymerase II-specific"/>
    <property type="evidence" value="ECO:0007669"/>
    <property type="project" value="InterPro"/>
</dbReference>
<dbReference type="InterPro" id="IPR001067">
    <property type="entry name" value="Nuc_translocat"/>
</dbReference>
<evidence type="ECO:0000256" key="6">
    <source>
        <dbReference type="ARBA" id="ARBA00023163"/>
    </source>
</evidence>
<dbReference type="InterPro" id="IPR013767">
    <property type="entry name" value="PAS_fold"/>
</dbReference>
<keyword evidence="5" id="KW-0010">Activator</keyword>
<organism evidence="11 12">
    <name type="scientific">Ceratitis capitata</name>
    <name type="common">Mediterranean fruit fly</name>
    <name type="synonym">Tephritis capitata</name>
    <dbReference type="NCBI Taxonomy" id="7213"/>
    <lineage>
        <taxon>Eukaryota</taxon>
        <taxon>Metazoa</taxon>
        <taxon>Ecdysozoa</taxon>
        <taxon>Arthropoda</taxon>
        <taxon>Hexapoda</taxon>
        <taxon>Insecta</taxon>
        <taxon>Pterygota</taxon>
        <taxon>Neoptera</taxon>
        <taxon>Endopterygota</taxon>
        <taxon>Diptera</taxon>
        <taxon>Brachycera</taxon>
        <taxon>Muscomorpha</taxon>
        <taxon>Tephritoidea</taxon>
        <taxon>Tephritidae</taxon>
        <taxon>Ceratitis</taxon>
        <taxon>Ceratitis</taxon>
    </lineage>
</organism>
<dbReference type="PROSITE" id="PS50888">
    <property type="entry name" value="BHLH"/>
    <property type="match status" value="1"/>
</dbReference>
<keyword evidence="3" id="KW-0090">Biological rhythms</keyword>
<keyword evidence="1" id="KW-0677">Repeat</keyword>
<feature type="domain" description="PAS" evidence="9">
    <location>
        <begin position="108"/>
        <end position="188"/>
    </location>
</feature>
<dbReference type="GO" id="GO:0000978">
    <property type="term" value="F:RNA polymerase II cis-regulatory region sequence-specific DNA binding"/>
    <property type="evidence" value="ECO:0007669"/>
    <property type="project" value="TreeGrafter"/>
</dbReference>
<dbReference type="InterPro" id="IPR047230">
    <property type="entry name" value="CLOCK-like"/>
</dbReference>
<dbReference type="SMART" id="SM00086">
    <property type="entry name" value="PAC"/>
    <property type="match status" value="1"/>
</dbReference>
<dbReference type="GO" id="GO:0046983">
    <property type="term" value="F:protein dimerization activity"/>
    <property type="evidence" value="ECO:0007669"/>
    <property type="project" value="InterPro"/>
</dbReference>
<evidence type="ECO:0000259" key="10">
    <source>
        <dbReference type="PROSITE" id="PS50888"/>
    </source>
</evidence>
<evidence type="ECO:0000256" key="7">
    <source>
        <dbReference type="ARBA" id="ARBA00023242"/>
    </source>
</evidence>
<dbReference type="PROSITE" id="PS50112">
    <property type="entry name" value="PAS"/>
    <property type="match status" value="2"/>
</dbReference>
<dbReference type="SUPFAM" id="SSF47459">
    <property type="entry name" value="HLH, helix-loop-helix DNA-binding domain"/>
    <property type="match status" value="1"/>
</dbReference>
<comment type="caution">
    <text evidence="11">The sequence shown here is derived from an EMBL/GenBank/DDBJ whole genome shotgun (WGS) entry which is preliminary data.</text>
</comment>
<keyword evidence="2" id="KW-0805">Transcription regulation</keyword>
<feature type="region of interest" description="Disordered" evidence="8">
    <location>
        <begin position="448"/>
        <end position="524"/>
    </location>
</feature>
<sequence>MEDESDDKDDTKRSRVAGRPQWVSCLNKLFSRVRGSPKSRNLSEKKRRDQFNTLVNDLSALISTSNRKMDKSTVLKSTIAFLKHHNEATDRSKVFEIQQDWKPTFLTNDEFTHLMLESLDGFIIVFSGIGSICYASESITPLLGYLPSDLVNMTIFDLTYEMDHESLLNIFLNPKPVIEPLQTDINSSNQITFCLHLRRGGIEKVDANAYELVKFVGYFRNDVNLDSIQAQNALALPRIFQMNPNAEVDKKLIFVGTGRIQTPQLIREMSAIDPTCNEFTSKHSMEWKFLFLDHRAPPIIGYMPFEVLGTSGYDYYHFDDLESIVACHEELMQKGECKSCYYRFLTKGQQWIWLQTEFYVSYHQFSSKPDYVVCTHKVVSYADVIRQTKAGNKLDKTPSINNSTSKSSTMTLRDLETSNQSLDPSTMSASDSGNVIMGILNEASPRLDTSPIWPNASSTTGITPTTFKTSRPASSYGNISSTGISPTAKRKRYFPHRPGNESDSTSISADSATSKHSLMTHLSS</sequence>
<dbReference type="Pfam" id="PF00010">
    <property type="entry name" value="HLH"/>
    <property type="match status" value="1"/>
</dbReference>
<dbReference type="EMBL" id="CAJHJT010000034">
    <property type="protein sequence ID" value="CAD7002448.1"/>
    <property type="molecule type" value="Genomic_DNA"/>
</dbReference>
<feature type="non-terminal residue" evidence="11">
    <location>
        <position position="1"/>
    </location>
</feature>
<dbReference type="InterPro" id="IPR036638">
    <property type="entry name" value="HLH_DNA-bd_sf"/>
</dbReference>
<feature type="compositionally biased region" description="Polar residues" evidence="8">
    <location>
        <begin position="515"/>
        <end position="524"/>
    </location>
</feature>
<dbReference type="PANTHER" id="PTHR46055">
    <property type="entry name" value="CIRCADIAN LOCOMOTER OUTPUT CYCLES PROTEIN KAPUT"/>
    <property type="match status" value="1"/>
</dbReference>
<dbReference type="GO" id="GO:0005737">
    <property type="term" value="C:cytoplasm"/>
    <property type="evidence" value="ECO:0007669"/>
    <property type="project" value="InterPro"/>
</dbReference>
<name>A0A811UVV3_CERCA</name>
<dbReference type="InterPro" id="IPR035965">
    <property type="entry name" value="PAS-like_dom_sf"/>
</dbReference>
<dbReference type="GO" id="GO:0032922">
    <property type="term" value="P:circadian regulation of gene expression"/>
    <property type="evidence" value="ECO:0007669"/>
    <property type="project" value="InterPro"/>
</dbReference>
<feature type="compositionally biased region" description="Low complexity" evidence="8">
    <location>
        <begin position="502"/>
        <end position="514"/>
    </location>
</feature>
<dbReference type="GO" id="GO:1990513">
    <property type="term" value="C:CLOCK-BMAL transcription complex"/>
    <property type="evidence" value="ECO:0007669"/>
    <property type="project" value="TreeGrafter"/>
</dbReference>
<dbReference type="InterPro" id="IPR001610">
    <property type="entry name" value="PAC"/>
</dbReference>
<dbReference type="PRINTS" id="PR00785">
    <property type="entry name" value="NCTRNSLOCATR"/>
</dbReference>
<protein>
    <submittedName>
        <fullName evidence="11">(Mediterranean fruit fly) hypothetical protein</fullName>
    </submittedName>
</protein>
<evidence type="ECO:0000313" key="11">
    <source>
        <dbReference type="EMBL" id="CAD7002448.1"/>
    </source>
</evidence>
<evidence type="ECO:0000259" key="9">
    <source>
        <dbReference type="PROSITE" id="PS50112"/>
    </source>
</evidence>
<dbReference type="Proteomes" id="UP000606786">
    <property type="component" value="Unassembled WGS sequence"/>
</dbReference>
<dbReference type="Pfam" id="PF00989">
    <property type="entry name" value="PAS"/>
    <property type="match status" value="1"/>
</dbReference>
<keyword evidence="12" id="KW-1185">Reference proteome</keyword>
<dbReference type="SMART" id="SM00353">
    <property type="entry name" value="HLH"/>
    <property type="match status" value="1"/>
</dbReference>
<dbReference type="AlphaFoldDB" id="A0A811UVV3"/>
<evidence type="ECO:0000256" key="5">
    <source>
        <dbReference type="ARBA" id="ARBA00023159"/>
    </source>
</evidence>
<evidence type="ECO:0000256" key="4">
    <source>
        <dbReference type="ARBA" id="ARBA00023125"/>
    </source>
</evidence>
<dbReference type="Pfam" id="PF14598">
    <property type="entry name" value="PAS_11"/>
    <property type="match status" value="1"/>
</dbReference>
<feature type="compositionally biased region" description="Polar residues" evidence="8">
    <location>
        <begin position="398"/>
        <end position="413"/>
    </location>
</feature>
<dbReference type="PANTHER" id="PTHR46055:SF3">
    <property type="entry name" value="CIRCADIAN LOCOMOTER OUTPUT CYCLES PROTEIN KAPUT"/>
    <property type="match status" value="1"/>
</dbReference>
<evidence type="ECO:0000256" key="8">
    <source>
        <dbReference type="SAM" id="MobiDB-lite"/>
    </source>
</evidence>
<gene>
    <name evidence="11" type="ORF">CCAP1982_LOCUS10937</name>
</gene>
<reference evidence="11" key="1">
    <citation type="submission" date="2020-11" db="EMBL/GenBank/DDBJ databases">
        <authorList>
            <person name="Whitehead M."/>
        </authorList>
    </citation>
    <scope>NUCLEOTIDE SEQUENCE</scope>
    <source>
        <strain evidence="11">EGII</strain>
    </source>
</reference>
<dbReference type="Gene3D" id="4.10.280.10">
    <property type="entry name" value="Helix-loop-helix DNA-binding domain"/>
    <property type="match status" value="1"/>
</dbReference>
<dbReference type="InterPro" id="IPR000014">
    <property type="entry name" value="PAS"/>
</dbReference>
<evidence type="ECO:0000256" key="2">
    <source>
        <dbReference type="ARBA" id="ARBA00023015"/>
    </source>
</evidence>
<feature type="domain" description="BHLH" evidence="10">
    <location>
        <begin position="35"/>
        <end position="85"/>
    </location>
</feature>
<dbReference type="SMART" id="SM00091">
    <property type="entry name" value="PAS"/>
    <property type="match status" value="2"/>
</dbReference>